<dbReference type="PROSITE" id="PS00356">
    <property type="entry name" value="HTH_LACI_1"/>
    <property type="match status" value="1"/>
</dbReference>
<dbReference type="Pfam" id="PF13377">
    <property type="entry name" value="Peripla_BP_3"/>
    <property type="match status" value="1"/>
</dbReference>
<protein>
    <submittedName>
        <fullName evidence="6">DNA-binding transcriptional regulator, LacI/PurR family</fullName>
    </submittedName>
</protein>
<dbReference type="SMART" id="SM00354">
    <property type="entry name" value="HTH_LACI"/>
    <property type="match status" value="1"/>
</dbReference>
<dbReference type="AlphaFoldDB" id="A0A1H4KRG2"/>
<dbReference type="InterPro" id="IPR028082">
    <property type="entry name" value="Peripla_BP_I"/>
</dbReference>
<dbReference type="InterPro" id="IPR010982">
    <property type="entry name" value="Lambda_DNA-bd_dom_sf"/>
</dbReference>
<gene>
    <name evidence="6" type="ORF">SAMN04489745_0768</name>
</gene>
<keyword evidence="1" id="KW-0805">Transcription regulation</keyword>
<dbReference type="Gene3D" id="3.40.50.2300">
    <property type="match status" value="2"/>
</dbReference>
<dbReference type="Proteomes" id="UP000182652">
    <property type="component" value="Unassembled WGS sequence"/>
</dbReference>
<dbReference type="InterPro" id="IPR046335">
    <property type="entry name" value="LacI/GalR-like_sensor"/>
</dbReference>
<proteinExistence type="predicted"/>
<dbReference type="PANTHER" id="PTHR30146:SF109">
    <property type="entry name" value="HTH-TYPE TRANSCRIPTIONAL REGULATOR GALS"/>
    <property type="match status" value="1"/>
</dbReference>
<dbReference type="PRINTS" id="PR00036">
    <property type="entry name" value="HTHLACI"/>
</dbReference>
<dbReference type="EMBL" id="FNSN01000003">
    <property type="protein sequence ID" value="SEB61091.1"/>
    <property type="molecule type" value="Genomic_DNA"/>
</dbReference>
<dbReference type="GO" id="GO:0000976">
    <property type="term" value="F:transcription cis-regulatory region binding"/>
    <property type="evidence" value="ECO:0007669"/>
    <property type="project" value="TreeGrafter"/>
</dbReference>
<evidence type="ECO:0000313" key="7">
    <source>
        <dbReference type="Proteomes" id="UP000182652"/>
    </source>
</evidence>
<dbReference type="PANTHER" id="PTHR30146">
    <property type="entry name" value="LACI-RELATED TRANSCRIPTIONAL REPRESSOR"/>
    <property type="match status" value="1"/>
</dbReference>
<evidence type="ECO:0000256" key="3">
    <source>
        <dbReference type="ARBA" id="ARBA00023163"/>
    </source>
</evidence>
<evidence type="ECO:0000259" key="5">
    <source>
        <dbReference type="PROSITE" id="PS50943"/>
    </source>
</evidence>
<dbReference type="Gene3D" id="1.10.260.40">
    <property type="entry name" value="lambda repressor-like DNA-binding domains"/>
    <property type="match status" value="1"/>
</dbReference>
<accession>A0A1H4KRG2</accession>
<sequence length="349" mass="36613">MQENGAGVDHKENAARPTLEEVAAAAGVSRSTVSRVVNGSTAVSAEALEAVEAAIERLGYVPNRAARSLATRQTHAIALVVPEDTTRFFGDPFFAAVVAGISDRIARSDYVLNLLVASDDPDGRVTGFVRNGGVDGAIVLSYHTSDAFIDSIVEAVPVVFGGRPWAERESDYVVDVDNVTGARYAADHLISTGRTRIATITGSLSMGAAEDRLQGFRKALLDAGLEPFAEVPGDYFEADGVRAARELLARAAEPGGRLPDAIFAANDLMARGALETLTAEGIRVPEDVAIVGYDDSPVAISTNPPLTTIRQPLHALGEATAGVLIDLLTGATPPRRTVLETELVVRGSA</sequence>
<evidence type="ECO:0000256" key="1">
    <source>
        <dbReference type="ARBA" id="ARBA00023015"/>
    </source>
</evidence>
<dbReference type="PROSITE" id="PS50932">
    <property type="entry name" value="HTH_LACI_2"/>
    <property type="match status" value="1"/>
</dbReference>
<evidence type="ECO:0000256" key="2">
    <source>
        <dbReference type="ARBA" id="ARBA00023125"/>
    </source>
</evidence>
<feature type="domain" description="HTH lacI-type" evidence="4">
    <location>
        <begin position="17"/>
        <end position="71"/>
    </location>
</feature>
<dbReference type="PROSITE" id="PS50943">
    <property type="entry name" value="HTH_CROC1"/>
    <property type="match status" value="1"/>
</dbReference>
<dbReference type="GO" id="GO:0003700">
    <property type="term" value="F:DNA-binding transcription factor activity"/>
    <property type="evidence" value="ECO:0007669"/>
    <property type="project" value="TreeGrafter"/>
</dbReference>
<name>A0A1H4KRG2_9MICC</name>
<dbReference type="SUPFAM" id="SSF53822">
    <property type="entry name" value="Periplasmic binding protein-like I"/>
    <property type="match status" value="1"/>
</dbReference>
<dbReference type="STRING" id="156980.SAMN04489745_0768"/>
<dbReference type="CDD" id="cd06267">
    <property type="entry name" value="PBP1_LacI_sugar_binding-like"/>
    <property type="match status" value="1"/>
</dbReference>
<dbReference type="CDD" id="cd01392">
    <property type="entry name" value="HTH_LacI"/>
    <property type="match status" value="1"/>
</dbReference>
<evidence type="ECO:0000259" key="4">
    <source>
        <dbReference type="PROSITE" id="PS50932"/>
    </source>
</evidence>
<dbReference type="SUPFAM" id="SSF47413">
    <property type="entry name" value="lambda repressor-like DNA-binding domains"/>
    <property type="match status" value="1"/>
</dbReference>
<keyword evidence="3" id="KW-0804">Transcription</keyword>
<dbReference type="InterPro" id="IPR000843">
    <property type="entry name" value="HTH_LacI"/>
</dbReference>
<feature type="domain" description="HTH cro/C1-type" evidence="5">
    <location>
        <begin position="18"/>
        <end position="61"/>
    </location>
</feature>
<keyword evidence="7" id="KW-1185">Reference proteome</keyword>
<evidence type="ECO:0000313" key="6">
    <source>
        <dbReference type="EMBL" id="SEB61091.1"/>
    </source>
</evidence>
<reference evidence="6 7" key="1">
    <citation type="submission" date="2016-10" db="EMBL/GenBank/DDBJ databases">
        <authorList>
            <person name="de Groot N.N."/>
        </authorList>
    </citation>
    <scope>NUCLEOTIDE SEQUENCE [LARGE SCALE GENOMIC DNA]</scope>
    <source>
        <strain evidence="6 7">DSM 10495</strain>
    </source>
</reference>
<dbReference type="InterPro" id="IPR001387">
    <property type="entry name" value="Cro/C1-type_HTH"/>
</dbReference>
<organism evidence="6 7">
    <name type="scientific">Arthrobacter woluwensis</name>
    <dbReference type="NCBI Taxonomy" id="156980"/>
    <lineage>
        <taxon>Bacteria</taxon>
        <taxon>Bacillati</taxon>
        <taxon>Actinomycetota</taxon>
        <taxon>Actinomycetes</taxon>
        <taxon>Micrococcales</taxon>
        <taxon>Micrococcaceae</taxon>
        <taxon>Arthrobacter</taxon>
    </lineage>
</organism>
<keyword evidence="2 6" id="KW-0238">DNA-binding</keyword>
<dbReference type="Pfam" id="PF00356">
    <property type="entry name" value="LacI"/>
    <property type="match status" value="1"/>
</dbReference>